<feature type="domain" description="Haemin-degrading HemS/ChuX" evidence="1">
    <location>
        <begin position="194"/>
        <end position="304"/>
    </location>
</feature>
<organism evidence="2 3">
    <name type="scientific">Halotalea alkalilenta</name>
    <dbReference type="NCBI Taxonomy" id="376489"/>
    <lineage>
        <taxon>Bacteria</taxon>
        <taxon>Pseudomonadati</taxon>
        <taxon>Pseudomonadota</taxon>
        <taxon>Gammaproteobacteria</taxon>
        <taxon>Oceanospirillales</taxon>
        <taxon>Halomonadaceae</taxon>
        <taxon>Halotalea</taxon>
    </lineage>
</organism>
<dbReference type="Pfam" id="PF05171">
    <property type="entry name" value="HemS"/>
    <property type="match status" value="1"/>
</dbReference>
<dbReference type="InterPro" id="IPR007845">
    <property type="entry name" value="HemS/ChuX_dom"/>
</dbReference>
<dbReference type="EMBL" id="CP015243">
    <property type="protein sequence ID" value="ANF57313.1"/>
    <property type="molecule type" value="Genomic_DNA"/>
</dbReference>
<keyword evidence="3" id="KW-1185">Reference proteome</keyword>
<dbReference type="SUPFAM" id="SSF144064">
    <property type="entry name" value="Heme iron utilization protein-like"/>
    <property type="match status" value="1"/>
</dbReference>
<evidence type="ECO:0000313" key="3">
    <source>
        <dbReference type="Proteomes" id="UP000077875"/>
    </source>
</evidence>
<protein>
    <recommendedName>
        <fullName evidence="1">Haemin-degrading HemS/ChuX domain-containing protein</fullName>
    </recommendedName>
</protein>
<dbReference type="GO" id="GO:0006826">
    <property type="term" value="P:iron ion transport"/>
    <property type="evidence" value="ECO:0007669"/>
    <property type="project" value="InterPro"/>
</dbReference>
<name>A0A172YDK7_9GAMM</name>
<dbReference type="STRING" id="376489.A5892_07415"/>
<evidence type="ECO:0000313" key="2">
    <source>
        <dbReference type="EMBL" id="ANF57313.1"/>
    </source>
</evidence>
<accession>A0A172YDK7</accession>
<dbReference type="AlphaFoldDB" id="A0A172YDK7"/>
<evidence type="ECO:0000259" key="1">
    <source>
        <dbReference type="Pfam" id="PF05171"/>
    </source>
</evidence>
<dbReference type="Gene3D" id="3.40.1570.10">
    <property type="entry name" value="HemS/ChuS/ChuX like domains"/>
    <property type="match status" value="2"/>
</dbReference>
<dbReference type="Proteomes" id="UP000077875">
    <property type="component" value="Chromosome"/>
</dbReference>
<dbReference type="InterPro" id="IPR053733">
    <property type="entry name" value="Heme_Transport_Util_sf"/>
</dbReference>
<dbReference type="KEGG" id="haa:A5892_07415"/>
<gene>
    <name evidence="2" type="ORF">A5892_07415</name>
</gene>
<sequence>MSQAPFIREAFFEARSRVPDFSIHKLAGQLGVSQGQVQAARLGHGVTGLALTPCDLVMRLPSLGALEITTTSPHARLKSKSPRLRIAGLENAALSLRMLLPHWYWACLSEDAEPAIEVFDRYGRMLHRISSAPEEPRGEGWSRLARLQWERAPAFTDLVEVAPAPSEQLPRLVDEWKAMRDETEFSALLRRHHLRRIDAYRAVENRYAQRMTPRCFVSTLERAARARRSLRLSVANAGGVHSHAALYGHVGERADHIEALGGGACLSLERSAIAETWLISQPSADGIQCRLEAFGRSGRMIAQLADAAPSRLPVSTPSAMSLFG</sequence>
<reference evidence="2 3" key="1">
    <citation type="submission" date="2016-04" db="EMBL/GenBank/DDBJ databases">
        <title>Complete Genome Sequence of Halotalea alkalilenta IHB B 13600.</title>
        <authorList>
            <person name="Swarnkar M.K."/>
            <person name="Sharma A."/>
            <person name="Kaushal K."/>
            <person name="Soni R."/>
            <person name="Rana S."/>
            <person name="Singh A.K."/>
            <person name="Gulati A."/>
        </authorList>
    </citation>
    <scope>NUCLEOTIDE SEQUENCE [LARGE SCALE GENOMIC DNA]</scope>
    <source>
        <strain evidence="2 3">IHB B 13600</strain>
    </source>
</reference>
<proteinExistence type="predicted"/>
<dbReference type="RefSeq" id="WP_064122265.1">
    <property type="nucleotide sequence ID" value="NZ_CP015243.1"/>
</dbReference>